<evidence type="ECO:0000313" key="4">
    <source>
        <dbReference type="EMBL" id="PWW06512.1"/>
    </source>
</evidence>
<dbReference type="GO" id="GO:0016787">
    <property type="term" value="F:hydrolase activity"/>
    <property type="evidence" value="ECO:0007669"/>
    <property type="project" value="UniProtKB-KW"/>
</dbReference>
<dbReference type="Gene3D" id="3.90.79.10">
    <property type="entry name" value="Nucleoside Triphosphate Pyrophosphohydrolase"/>
    <property type="match status" value="1"/>
</dbReference>
<reference evidence="4 5" key="1">
    <citation type="submission" date="2018-05" db="EMBL/GenBank/DDBJ databases">
        <title>Genomic Encyclopedia of Type Strains, Phase III (KMG-III): the genomes of soil and plant-associated and newly described type strains.</title>
        <authorList>
            <person name="Whitman W."/>
        </authorList>
    </citation>
    <scope>NUCLEOTIDE SEQUENCE [LARGE SCALE GENOMIC DNA]</scope>
    <source>
        <strain evidence="4 5">CECT 5696</strain>
    </source>
</reference>
<dbReference type="SUPFAM" id="SSF55811">
    <property type="entry name" value="Nudix"/>
    <property type="match status" value="1"/>
</dbReference>
<dbReference type="InterPro" id="IPR015797">
    <property type="entry name" value="NUDIX_hydrolase-like_dom_sf"/>
</dbReference>
<name>A0A2V2YXN8_9BACL</name>
<evidence type="ECO:0000259" key="3">
    <source>
        <dbReference type="PROSITE" id="PS51462"/>
    </source>
</evidence>
<comment type="caution">
    <text evidence="4">The sequence shown here is derived from an EMBL/GenBank/DDBJ whole genome shotgun (WGS) entry which is preliminary data.</text>
</comment>
<organism evidence="4 5">
    <name type="scientific">Paenibacillus cellulosilyticus</name>
    <dbReference type="NCBI Taxonomy" id="375489"/>
    <lineage>
        <taxon>Bacteria</taxon>
        <taxon>Bacillati</taxon>
        <taxon>Bacillota</taxon>
        <taxon>Bacilli</taxon>
        <taxon>Bacillales</taxon>
        <taxon>Paenibacillaceae</taxon>
        <taxon>Paenibacillus</taxon>
    </lineage>
</organism>
<dbReference type="CDD" id="cd18880">
    <property type="entry name" value="NUDIX_ADPRase"/>
    <property type="match status" value="1"/>
</dbReference>
<dbReference type="EMBL" id="QGTQ01000003">
    <property type="protein sequence ID" value="PWW06512.1"/>
    <property type="molecule type" value="Genomic_DNA"/>
</dbReference>
<dbReference type="PANTHER" id="PTHR43046">
    <property type="entry name" value="GDP-MANNOSE MANNOSYL HYDROLASE"/>
    <property type="match status" value="1"/>
</dbReference>
<comment type="cofactor">
    <cofactor evidence="1">
        <name>Mg(2+)</name>
        <dbReference type="ChEBI" id="CHEBI:18420"/>
    </cofactor>
</comment>
<dbReference type="Pfam" id="PF00293">
    <property type="entry name" value="NUDIX"/>
    <property type="match status" value="1"/>
</dbReference>
<accession>A0A2V2YXN8</accession>
<dbReference type="AlphaFoldDB" id="A0A2V2YXN8"/>
<dbReference type="Proteomes" id="UP000246635">
    <property type="component" value="Unassembled WGS sequence"/>
</dbReference>
<dbReference type="RefSeq" id="WP_110043182.1">
    <property type="nucleotide sequence ID" value="NZ_CP054612.1"/>
</dbReference>
<protein>
    <submittedName>
        <fullName evidence="4">ADP-ribose pyrophosphatase YjhB (NUDIX family)</fullName>
    </submittedName>
</protein>
<evidence type="ECO:0000256" key="2">
    <source>
        <dbReference type="ARBA" id="ARBA00022801"/>
    </source>
</evidence>
<evidence type="ECO:0000256" key="1">
    <source>
        <dbReference type="ARBA" id="ARBA00001946"/>
    </source>
</evidence>
<dbReference type="PANTHER" id="PTHR43046:SF14">
    <property type="entry name" value="MUTT_NUDIX FAMILY PROTEIN"/>
    <property type="match status" value="1"/>
</dbReference>
<keyword evidence="2" id="KW-0378">Hydrolase</keyword>
<dbReference type="OrthoDB" id="65827at2"/>
<feature type="domain" description="Nudix hydrolase" evidence="3">
    <location>
        <begin position="3"/>
        <end position="144"/>
    </location>
</feature>
<proteinExistence type="predicted"/>
<dbReference type="PROSITE" id="PS51462">
    <property type="entry name" value="NUDIX"/>
    <property type="match status" value="1"/>
</dbReference>
<keyword evidence="5" id="KW-1185">Reference proteome</keyword>
<evidence type="ECO:0000313" key="5">
    <source>
        <dbReference type="Proteomes" id="UP000246635"/>
    </source>
</evidence>
<gene>
    <name evidence="4" type="ORF">DFQ01_103416</name>
</gene>
<dbReference type="InterPro" id="IPR000086">
    <property type="entry name" value="NUDIX_hydrolase_dom"/>
</dbReference>
<sequence length="152" mass="16965">MKKIRIATKAIIRKDGQILLIKFKSSERGIHYGFPGGGQEHGETLEASIIRECLEEIGQDVQPLALVHVREFIGRNQAPSTMYNEFHQVECYFECKLLSDRPYDAATVPDADQIGVEWIDIDKLPTLNLVPQTVGQVIASGQLTPVYLGDVN</sequence>